<evidence type="ECO:0000313" key="2">
    <source>
        <dbReference type="Proteomes" id="UP000190867"/>
    </source>
</evidence>
<evidence type="ECO:0008006" key="3">
    <source>
        <dbReference type="Google" id="ProtNLM"/>
    </source>
</evidence>
<dbReference type="PIRSF" id="PIRSF037291">
    <property type="entry name" value="UCP037291_gluthr"/>
    <property type="match status" value="1"/>
</dbReference>
<dbReference type="InterPro" id="IPR017167">
    <property type="entry name" value="UCP037291_glutaredoxin-rel"/>
</dbReference>
<dbReference type="RefSeq" id="WP_078236332.1">
    <property type="nucleotide sequence ID" value="NZ_MUYA01000004.1"/>
</dbReference>
<dbReference type="EMBL" id="MUYA01000004">
    <property type="protein sequence ID" value="OOR99740.1"/>
    <property type="molecule type" value="Genomic_DNA"/>
</dbReference>
<dbReference type="OrthoDB" id="5679012at2"/>
<protein>
    <recommendedName>
        <fullName evidence="3">Glutaredoxin</fullName>
    </recommendedName>
</protein>
<evidence type="ECO:0000313" key="1">
    <source>
        <dbReference type="EMBL" id="OOR99740.1"/>
    </source>
</evidence>
<dbReference type="AlphaFoldDB" id="A0A1T0ATC8"/>
<gene>
    <name evidence="1" type="ORF">B0187_02730</name>
</gene>
<keyword evidence="2" id="KW-1185">Reference proteome</keyword>
<name>A0A1T0ATC8_9PAST</name>
<organism evidence="1 2">
    <name type="scientific">Haemophilus paracuniculus</name>
    <dbReference type="NCBI Taxonomy" id="734"/>
    <lineage>
        <taxon>Bacteria</taxon>
        <taxon>Pseudomonadati</taxon>
        <taxon>Pseudomonadota</taxon>
        <taxon>Gammaproteobacteria</taxon>
        <taxon>Pasteurellales</taxon>
        <taxon>Pasteurellaceae</taxon>
        <taxon>Haemophilus</taxon>
    </lineage>
</organism>
<accession>A0A1T0ATC8</accession>
<dbReference type="Proteomes" id="UP000190867">
    <property type="component" value="Unassembled WGS sequence"/>
</dbReference>
<proteinExistence type="predicted"/>
<dbReference type="Gene3D" id="3.40.30.10">
    <property type="entry name" value="Glutaredoxin"/>
    <property type="match status" value="1"/>
</dbReference>
<comment type="caution">
    <text evidence="1">The sequence shown here is derived from an EMBL/GenBank/DDBJ whole genome shotgun (WGS) entry which is preliminary data.</text>
</comment>
<reference evidence="1 2" key="1">
    <citation type="submission" date="2017-02" db="EMBL/GenBank/DDBJ databases">
        <title>Draft genome sequence of Haemophilus paracuniculus CCUG 43573 type strain.</title>
        <authorList>
            <person name="Engstrom-Jakobsson H."/>
            <person name="Salva-Serra F."/>
            <person name="Thorell K."/>
            <person name="Gonzales-Siles L."/>
            <person name="Karlsson R."/>
            <person name="Boulund F."/>
            <person name="Engstrand L."/>
            <person name="Kristiansson E."/>
            <person name="Moore E."/>
        </authorList>
    </citation>
    <scope>NUCLEOTIDE SEQUENCE [LARGE SCALE GENOMIC DNA]</scope>
    <source>
        <strain evidence="1 2">CCUG 43573</strain>
    </source>
</reference>
<dbReference type="STRING" id="734.B0187_02730"/>
<sequence>MKPILYFSALCPDTAPFVAELQRLGVEYESVDILENLANLKRFTKLRDQHSAFDEAKENGYLGIPALEIEWSTWGNGVILEVEKLKSLVI</sequence>